<feature type="compositionally biased region" description="Basic and acidic residues" evidence="16">
    <location>
        <begin position="322"/>
        <end position="339"/>
    </location>
</feature>
<keyword evidence="10 13" id="KW-0103">Bromodomain</keyword>
<dbReference type="Pfam" id="PF21524">
    <property type="entry name" value="SAMD1_WH"/>
    <property type="match status" value="1"/>
</dbReference>
<dbReference type="InterPro" id="IPR000313">
    <property type="entry name" value="PWWP_dom"/>
</dbReference>
<evidence type="ECO:0000256" key="7">
    <source>
        <dbReference type="ARBA" id="ARBA00022833"/>
    </source>
</evidence>
<dbReference type="GO" id="GO:0005694">
    <property type="term" value="C:chromosome"/>
    <property type="evidence" value="ECO:0007669"/>
    <property type="project" value="UniProtKB-SubCell"/>
</dbReference>
<reference evidence="22" key="1">
    <citation type="journal article" date="2018" name="PLoS ONE">
        <title>Chinook salmon (Oncorhynchus tshawytscha) genome and transcriptome.</title>
        <authorList>
            <person name="Christensen K.A."/>
            <person name="Leong J.S."/>
            <person name="Sakhrani D."/>
            <person name="Biagi C.A."/>
            <person name="Minkley D.R."/>
            <person name="Withler R.E."/>
            <person name="Rondeau E.B."/>
            <person name="Koop B.F."/>
            <person name="Devlin R.H."/>
        </authorList>
    </citation>
    <scope>NUCLEOTIDE SEQUENCE [LARGE SCALE GENOMIC DNA]</scope>
</reference>
<dbReference type="AlphaFoldDB" id="A0AAZ3QCZ6"/>
<keyword evidence="22" id="KW-1185">Reference proteome</keyword>
<gene>
    <name evidence="21" type="primary">ZMYND11</name>
</gene>
<evidence type="ECO:0000259" key="20">
    <source>
        <dbReference type="PROSITE" id="PS52014"/>
    </source>
</evidence>
<dbReference type="Pfam" id="PF00439">
    <property type="entry name" value="Bromodomain"/>
    <property type="match status" value="1"/>
</dbReference>
<evidence type="ECO:0000256" key="14">
    <source>
        <dbReference type="PROSITE-ProRule" id="PRU00134"/>
    </source>
</evidence>
<dbReference type="Ensembl" id="ENSOTST00005197872.1">
    <property type="protein sequence ID" value="ENSOTSP00005126706.1"/>
    <property type="gene ID" value="ENSOTSG00005046624.2"/>
</dbReference>
<keyword evidence="7" id="KW-0862">Zinc</keyword>
<evidence type="ECO:0000256" key="8">
    <source>
        <dbReference type="ARBA" id="ARBA00022853"/>
    </source>
</evidence>
<comment type="subcellular location">
    <subcellularLocation>
        <location evidence="2">Chromosome</location>
    </subcellularLocation>
    <subcellularLocation>
        <location evidence="1">Nucleus</location>
    </subcellularLocation>
</comment>
<name>A0AAZ3QCZ6_ONCTS</name>
<evidence type="ECO:0000256" key="11">
    <source>
        <dbReference type="ARBA" id="ARBA00023163"/>
    </source>
</evidence>
<keyword evidence="4" id="KW-0597">Phosphoprotein</keyword>
<dbReference type="SMART" id="SM00297">
    <property type="entry name" value="BROMO"/>
    <property type="match status" value="1"/>
</dbReference>
<feature type="domain" description="SAMD1-like winged helix (WH)" evidence="20">
    <location>
        <begin position="11"/>
        <end position="87"/>
    </location>
</feature>
<evidence type="ECO:0000313" key="21">
    <source>
        <dbReference type="Ensembl" id="ENSOTSP00005126706.1"/>
    </source>
</evidence>
<dbReference type="GO" id="GO:0140006">
    <property type="term" value="F:histone H3 reader activity"/>
    <property type="evidence" value="ECO:0007669"/>
    <property type="project" value="UniProtKB-ARBA"/>
</dbReference>
<evidence type="ECO:0008006" key="23">
    <source>
        <dbReference type="Google" id="ProtNLM"/>
    </source>
</evidence>
<evidence type="ECO:0000259" key="18">
    <source>
        <dbReference type="PROSITE" id="PS50812"/>
    </source>
</evidence>
<feature type="region of interest" description="Disordered" evidence="16">
    <location>
        <begin position="322"/>
        <end position="429"/>
    </location>
</feature>
<keyword evidence="15" id="KW-0175">Coiled coil</keyword>
<dbReference type="PROSITE" id="PS01360">
    <property type="entry name" value="ZF_MYND_1"/>
    <property type="match status" value="1"/>
</dbReference>
<dbReference type="InterPro" id="IPR047268">
    <property type="entry name" value="PWWP_BS69"/>
</dbReference>
<evidence type="ECO:0000256" key="10">
    <source>
        <dbReference type="ARBA" id="ARBA00023117"/>
    </source>
</evidence>
<dbReference type="GO" id="GO:0003714">
    <property type="term" value="F:transcription corepressor activity"/>
    <property type="evidence" value="ECO:0007669"/>
    <property type="project" value="InterPro"/>
</dbReference>
<keyword evidence="12" id="KW-0539">Nucleus</keyword>
<evidence type="ECO:0000259" key="19">
    <source>
        <dbReference type="PROSITE" id="PS50865"/>
    </source>
</evidence>
<evidence type="ECO:0000256" key="15">
    <source>
        <dbReference type="SAM" id="Coils"/>
    </source>
</evidence>
<dbReference type="GO" id="GO:0009966">
    <property type="term" value="P:regulation of signal transduction"/>
    <property type="evidence" value="ECO:0007669"/>
    <property type="project" value="TreeGrafter"/>
</dbReference>
<dbReference type="Gene3D" id="6.10.140.2220">
    <property type="match status" value="1"/>
</dbReference>
<dbReference type="SUPFAM" id="SSF63748">
    <property type="entry name" value="Tudor/PWWP/MBT"/>
    <property type="match status" value="1"/>
</dbReference>
<dbReference type="SUPFAM" id="SSF47370">
    <property type="entry name" value="Bromodomain"/>
    <property type="match status" value="1"/>
</dbReference>
<dbReference type="Gene3D" id="1.20.920.10">
    <property type="entry name" value="Bromodomain-like"/>
    <property type="match status" value="1"/>
</dbReference>
<reference evidence="21" key="3">
    <citation type="submission" date="2025-09" db="UniProtKB">
        <authorList>
            <consortium name="Ensembl"/>
        </authorList>
    </citation>
    <scope>IDENTIFICATION</scope>
</reference>
<evidence type="ECO:0000259" key="17">
    <source>
        <dbReference type="PROSITE" id="PS50014"/>
    </source>
</evidence>
<protein>
    <recommendedName>
        <fullName evidence="23">Zinc finger, MYND-type containing 11</fullName>
    </recommendedName>
</protein>
<keyword evidence="8" id="KW-0156">Chromatin regulator</keyword>
<dbReference type="InterPro" id="IPR057054">
    <property type="entry name" value="ZMYND11_CC"/>
</dbReference>
<dbReference type="PROSITE" id="PS52014">
    <property type="entry name" value="SAMD1_WH"/>
    <property type="match status" value="1"/>
</dbReference>
<keyword evidence="11" id="KW-0804">Transcription</keyword>
<dbReference type="GO" id="GO:0003677">
    <property type="term" value="F:DNA binding"/>
    <property type="evidence" value="ECO:0007669"/>
    <property type="project" value="InterPro"/>
</dbReference>
<evidence type="ECO:0000256" key="5">
    <source>
        <dbReference type="ARBA" id="ARBA00022723"/>
    </source>
</evidence>
<keyword evidence="9" id="KW-0805">Transcription regulation</keyword>
<dbReference type="Pfam" id="PF23461">
    <property type="entry name" value="ZMYND11_CC"/>
    <property type="match status" value="1"/>
</dbReference>
<dbReference type="FunFam" id="6.10.140.2220:FF:000002">
    <property type="entry name" value="Protein kinase C-binding protein 1 isoform C"/>
    <property type="match status" value="1"/>
</dbReference>
<organism evidence="21 22">
    <name type="scientific">Oncorhynchus tshawytscha</name>
    <name type="common">Chinook salmon</name>
    <name type="synonym">Salmo tshawytscha</name>
    <dbReference type="NCBI Taxonomy" id="74940"/>
    <lineage>
        <taxon>Eukaryota</taxon>
        <taxon>Metazoa</taxon>
        <taxon>Chordata</taxon>
        <taxon>Craniata</taxon>
        <taxon>Vertebrata</taxon>
        <taxon>Euteleostomi</taxon>
        <taxon>Actinopterygii</taxon>
        <taxon>Neopterygii</taxon>
        <taxon>Teleostei</taxon>
        <taxon>Protacanthopterygii</taxon>
        <taxon>Salmoniformes</taxon>
        <taxon>Salmonidae</taxon>
        <taxon>Salmoninae</taxon>
        <taxon>Oncorhynchus</taxon>
    </lineage>
</organism>
<dbReference type="PANTHER" id="PTHR46379">
    <property type="entry name" value="ZINC FINGER MYND DOMAIN-CONTAINING"/>
    <property type="match status" value="1"/>
</dbReference>
<evidence type="ECO:0000256" key="13">
    <source>
        <dbReference type="PROSITE-ProRule" id="PRU00035"/>
    </source>
</evidence>
<sequence length="570" mass="66502">MNKEIMSRVVKKRQADPKVVQYVWAAIEVIRNQKQIANMDRISKYLSRVFGMHPKETARQLSLAVKDGLVVETLTVGCKGSKAGIEQEGYWLPGDEQGSKKKNLNKQEMCRYLRFIIQRMKERAVDLNKKGKDTQHPMYRRLIHTTLDVSNIQENLTEGKYKSFDEFKADAQLIVHNTAILFGVHSDQAEIARLLYSDTCHELNELMLCKNCFFLSNARPDNWFCYPCTPNHEVVWAKMKGFGYWPAKVLQREDNQVDVRFFGHQHQRAWIPADNIQDIKVSVQQLQVKRSASWKKACDELELSQCFQREGRFWKTKAVERLEERRGDGEERLTERPEEAEYSISSTSNDQVKHVHRQEPKAKKSRRSQAPEPKEEDPEPEMEAVSSSQEIPVTTPHQPEKLSVSTQTKKASATSPRSLHRSTQTTSDGACQNMCHEKYTKIFNDVKDMMKADNKRETERMVREALEKLRSEMEDEKRQAVSKAVSGGQAEMERKCKTVKEKCKEELVEEVKKMVAQHKQLISTTKKKQWCYNCEEEAMYHCCWNTSYCSIKCQQEHWHADHKRTCRRKR</sequence>
<dbReference type="PROSITE" id="PS50014">
    <property type="entry name" value="BROMODOMAIN_2"/>
    <property type="match status" value="1"/>
</dbReference>
<dbReference type="PANTHER" id="PTHR46379:SF1">
    <property type="entry name" value="ZINC FINGER MYND DOMAIN-CONTAINING PROTEIN 11"/>
    <property type="match status" value="1"/>
</dbReference>
<evidence type="ECO:0000256" key="12">
    <source>
        <dbReference type="ARBA" id="ARBA00023242"/>
    </source>
</evidence>
<feature type="domain" description="PWWP" evidence="18">
    <location>
        <begin position="231"/>
        <end position="276"/>
    </location>
</feature>
<dbReference type="CDD" id="cd20159">
    <property type="entry name" value="PWWP_BS69"/>
    <property type="match status" value="1"/>
</dbReference>
<dbReference type="SMART" id="SM00293">
    <property type="entry name" value="PWWP"/>
    <property type="match status" value="1"/>
</dbReference>
<dbReference type="Gene3D" id="2.30.30.140">
    <property type="match status" value="1"/>
</dbReference>
<evidence type="ECO:0000256" key="16">
    <source>
        <dbReference type="SAM" id="MobiDB-lite"/>
    </source>
</evidence>
<dbReference type="PROSITE" id="PS50865">
    <property type="entry name" value="ZF_MYND_2"/>
    <property type="match status" value="1"/>
</dbReference>
<reference evidence="21" key="2">
    <citation type="submission" date="2025-08" db="UniProtKB">
        <authorList>
            <consortium name="Ensembl"/>
        </authorList>
    </citation>
    <scope>IDENTIFICATION</scope>
</reference>
<dbReference type="InterPro" id="IPR048589">
    <property type="entry name" value="SAMD1-like_WH"/>
</dbReference>
<dbReference type="GO" id="GO:0005634">
    <property type="term" value="C:nucleus"/>
    <property type="evidence" value="ECO:0007669"/>
    <property type="project" value="UniProtKB-SubCell"/>
</dbReference>
<dbReference type="GeneTree" id="ENSGT00940000156942"/>
<dbReference type="GO" id="GO:0008270">
    <property type="term" value="F:zinc ion binding"/>
    <property type="evidence" value="ECO:0007669"/>
    <property type="project" value="UniProtKB-KW"/>
</dbReference>
<dbReference type="InterPro" id="IPR047269">
    <property type="entry name" value="ZMY11"/>
</dbReference>
<evidence type="ECO:0000256" key="6">
    <source>
        <dbReference type="ARBA" id="ARBA00022771"/>
    </source>
</evidence>
<evidence type="ECO:0000256" key="3">
    <source>
        <dbReference type="ARBA" id="ARBA00022454"/>
    </source>
</evidence>
<evidence type="ECO:0000256" key="1">
    <source>
        <dbReference type="ARBA" id="ARBA00004123"/>
    </source>
</evidence>
<dbReference type="Pfam" id="PF24324">
    <property type="entry name" value="MYND_ZMYND11_ZMYD8"/>
    <property type="match status" value="1"/>
</dbReference>
<dbReference type="GO" id="GO:0034243">
    <property type="term" value="P:regulation of transcription elongation by RNA polymerase II"/>
    <property type="evidence" value="ECO:0007669"/>
    <property type="project" value="InterPro"/>
</dbReference>
<keyword evidence="3" id="KW-0158">Chromosome</keyword>
<evidence type="ECO:0000313" key="22">
    <source>
        <dbReference type="Proteomes" id="UP000694402"/>
    </source>
</evidence>
<proteinExistence type="predicted"/>
<evidence type="ECO:0000256" key="4">
    <source>
        <dbReference type="ARBA" id="ARBA00022553"/>
    </source>
</evidence>
<dbReference type="InterPro" id="IPR036427">
    <property type="entry name" value="Bromodomain-like_sf"/>
</dbReference>
<feature type="coiled-coil region" evidence="15">
    <location>
        <begin position="452"/>
        <end position="524"/>
    </location>
</feature>
<dbReference type="InterPro" id="IPR057053">
    <property type="entry name" value="MYND_ZMYND11_ZMYD8"/>
</dbReference>
<feature type="domain" description="MYND-type" evidence="19">
    <location>
        <begin position="531"/>
        <end position="566"/>
    </location>
</feature>
<feature type="domain" description="Bromo" evidence="17">
    <location>
        <begin position="137"/>
        <end position="189"/>
    </location>
</feature>
<keyword evidence="5" id="KW-0479">Metal-binding</keyword>
<dbReference type="CDD" id="cd05492">
    <property type="entry name" value="Bromo_ZMYND11"/>
    <property type="match status" value="1"/>
</dbReference>
<dbReference type="SUPFAM" id="SSF144232">
    <property type="entry name" value="HIT/MYND zinc finger-like"/>
    <property type="match status" value="1"/>
</dbReference>
<feature type="compositionally biased region" description="Polar residues" evidence="16">
    <location>
        <begin position="385"/>
        <end position="429"/>
    </location>
</feature>
<dbReference type="InterPro" id="IPR002893">
    <property type="entry name" value="Znf_MYND"/>
</dbReference>
<evidence type="ECO:0000256" key="9">
    <source>
        <dbReference type="ARBA" id="ARBA00023015"/>
    </source>
</evidence>
<dbReference type="Pfam" id="PF00855">
    <property type="entry name" value="PWWP"/>
    <property type="match status" value="1"/>
</dbReference>
<dbReference type="PROSITE" id="PS50812">
    <property type="entry name" value="PWWP"/>
    <property type="match status" value="1"/>
</dbReference>
<evidence type="ECO:0000256" key="2">
    <source>
        <dbReference type="ARBA" id="ARBA00004286"/>
    </source>
</evidence>
<keyword evidence="6 14" id="KW-0863">Zinc-finger</keyword>
<dbReference type="InterPro" id="IPR001487">
    <property type="entry name" value="Bromodomain"/>
</dbReference>
<dbReference type="Proteomes" id="UP000694402">
    <property type="component" value="Unassembled WGS sequence"/>
</dbReference>
<feature type="compositionally biased region" description="Basic and acidic residues" evidence="16">
    <location>
        <begin position="351"/>
        <end position="362"/>
    </location>
</feature>
<accession>A0AAZ3QCZ6</accession>